<dbReference type="InterPro" id="IPR036047">
    <property type="entry name" value="F-box-like_dom_sf"/>
</dbReference>
<keyword evidence="3" id="KW-1185">Reference proteome</keyword>
<evidence type="ECO:0000256" key="1">
    <source>
        <dbReference type="SAM" id="MobiDB-lite"/>
    </source>
</evidence>
<dbReference type="PANTHER" id="PTHR47590">
    <property type="entry name" value="F-BOX/KELCH-REPEAT PROTEIN SKIP25"/>
    <property type="match status" value="1"/>
</dbReference>
<dbReference type="Gene3D" id="1.20.1280.50">
    <property type="match status" value="1"/>
</dbReference>
<dbReference type="AlphaFoldDB" id="A0ABD3U6C1"/>
<evidence type="ECO:0000313" key="2">
    <source>
        <dbReference type="EMBL" id="KAL3844366.1"/>
    </source>
</evidence>
<reference evidence="2 3" key="1">
    <citation type="submission" date="2024-12" db="EMBL/GenBank/DDBJ databases">
        <title>The unique morphological basis and parallel evolutionary history of personate flowers in Penstemon.</title>
        <authorList>
            <person name="Depatie T.H."/>
            <person name="Wessinger C.A."/>
        </authorList>
    </citation>
    <scope>NUCLEOTIDE SEQUENCE [LARGE SCALE GENOMIC DNA]</scope>
    <source>
        <strain evidence="2">WTNN_2</strain>
        <tissue evidence="2">Leaf</tissue>
    </source>
</reference>
<dbReference type="PANTHER" id="PTHR47590:SF1">
    <property type="entry name" value="F-BOX_KELCH-REPEAT PROTEIN SKIP25"/>
    <property type="match status" value="1"/>
</dbReference>
<sequence length="395" mass="43493">MSNPTSTTSLTQSPTTTTTTTRSTTAKRQKPHQPDESLLQNLPDDISQLILSLVPPSTLYSVCHSWRRLIYSPSFPPFLSLYALLFSKQTQLQFSSFDPISSKWTPLPPPPPNPHLRFRHPSFISRNLPIQSLSVSNNLLVLLAASADHFLPALTRPLVFNPFTREWSHGPPLHAPRRWCAAGASGGVVYVASGIGSHYNTDVARSVEKWDVIKNVSTSTSHQKGQCPLQKSWRWEKMGKLKDGKFSREAIEAVGWRGKLCMVNVKGDVAKEGVIYDVERDVWEGMPEGMLAGWKGPAAAMEEEILFVVDESKGLLKRYDDVKDDWVVVVENCELFKGAEQVVAAGGRVCVLCGDGVRIAVVDVATPAPGNVRVVDVPSGFQAVTIHVLPRLSCD</sequence>
<accession>A0ABD3U6C1</accession>
<feature type="region of interest" description="Disordered" evidence="1">
    <location>
        <begin position="1"/>
        <end position="37"/>
    </location>
</feature>
<dbReference type="Gene3D" id="2.120.10.80">
    <property type="entry name" value="Kelch-type beta propeller"/>
    <property type="match status" value="1"/>
</dbReference>
<dbReference type="EMBL" id="JBJXBP010000002">
    <property type="protein sequence ID" value="KAL3844366.1"/>
    <property type="molecule type" value="Genomic_DNA"/>
</dbReference>
<dbReference type="Proteomes" id="UP001634393">
    <property type="component" value="Unassembled WGS sequence"/>
</dbReference>
<evidence type="ECO:0000313" key="3">
    <source>
        <dbReference type="Proteomes" id="UP001634393"/>
    </source>
</evidence>
<protein>
    <recommendedName>
        <fullName evidence="4">F-box/kelch-repeat protein SKIP25</fullName>
    </recommendedName>
</protein>
<feature type="compositionally biased region" description="Low complexity" evidence="1">
    <location>
        <begin position="1"/>
        <end position="24"/>
    </location>
</feature>
<gene>
    <name evidence="2" type="ORF">ACJIZ3_001769</name>
</gene>
<dbReference type="SUPFAM" id="SSF117281">
    <property type="entry name" value="Kelch motif"/>
    <property type="match status" value="1"/>
</dbReference>
<proteinExistence type="predicted"/>
<dbReference type="InterPro" id="IPR015915">
    <property type="entry name" value="Kelch-typ_b-propeller"/>
</dbReference>
<organism evidence="2 3">
    <name type="scientific">Penstemon smallii</name>
    <dbReference type="NCBI Taxonomy" id="265156"/>
    <lineage>
        <taxon>Eukaryota</taxon>
        <taxon>Viridiplantae</taxon>
        <taxon>Streptophyta</taxon>
        <taxon>Embryophyta</taxon>
        <taxon>Tracheophyta</taxon>
        <taxon>Spermatophyta</taxon>
        <taxon>Magnoliopsida</taxon>
        <taxon>eudicotyledons</taxon>
        <taxon>Gunneridae</taxon>
        <taxon>Pentapetalae</taxon>
        <taxon>asterids</taxon>
        <taxon>lamiids</taxon>
        <taxon>Lamiales</taxon>
        <taxon>Plantaginaceae</taxon>
        <taxon>Cheloneae</taxon>
        <taxon>Penstemon</taxon>
    </lineage>
</organism>
<dbReference type="SUPFAM" id="SSF81383">
    <property type="entry name" value="F-box domain"/>
    <property type="match status" value="1"/>
</dbReference>
<comment type="caution">
    <text evidence="2">The sequence shown here is derived from an EMBL/GenBank/DDBJ whole genome shotgun (WGS) entry which is preliminary data.</text>
</comment>
<name>A0ABD3U6C1_9LAMI</name>
<evidence type="ECO:0008006" key="4">
    <source>
        <dbReference type="Google" id="ProtNLM"/>
    </source>
</evidence>